<name>A0ACC0DYB9_9BASI</name>
<keyword evidence="2" id="KW-1185">Reference proteome</keyword>
<sequence length="162" mass="18427">VVEEVWDVIDVRAPNNRRWSISPKTWTIHATFIRWRGDKWSSLSTSRRIIWTILAARTLGLFTMVFIPSIELSRLSYNKMSRVTSDGHGPHQISSMILDKLLELLHIGLLDGNTNPSPESVYDVVKLSQVPLFVLANHLSSQGDDANSSQTSYELDLLWHKS</sequence>
<dbReference type="Proteomes" id="UP001060170">
    <property type="component" value="Chromosome 13"/>
</dbReference>
<reference evidence="2" key="2">
    <citation type="journal article" date="2018" name="Mol. Plant Microbe Interact.">
        <title>Genome sequence resources for the wheat stripe rust pathogen (Puccinia striiformis f. sp. tritici) and the barley stripe rust pathogen (Puccinia striiformis f. sp. hordei).</title>
        <authorList>
            <person name="Xia C."/>
            <person name="Wang M."/>
            <person name="Yin C."/>
            <person name="Cornejo O.E."/>
            <person name="Hulbert S.H."/>
            <person name="Chen X."/>
        </authorList>
    </citation>
    <scope>NUCLEOTIDE SEQUENCE [LARGE SCALE GENOMIC DNA]</scope>
    <source>
        <strain evidence="2">93-210</strain>
    </source>
</reference>
<accession>A0ACC0DYB9</accession>
<reference evidence="1 2" key="3">
    <citation type="journal article" date="2022" name="Microbiol. Spectr.">
        <title>Folding features and dynamics of 3D genome architecture in plant fungal pathogens.</title>
        <authorList>
            <person name="Xia C."/>
        </authorList>
    </citation>
    <scope>NUCLEOTIDE SEQUENCE [LARGE SCALE GENOMIC DNA]</scope>
    <source>
        <strain evidence="1 2">93-210</strain>
    </source>
</reference>
<dbReference type="EMBL" id="CM045877">
    <property type="protein sequence ID" value="KAI7940996.1"/>
    <property type="molecule type" value="Genomic_DNA"/>
</dbReference>
<protein>
    <submittedName>
        <fullName evidence="1">Uncharacterized protein</fullName>
    </submittedName>
</protein>
<comment type="caution">
    <text evidence="1">The sequence shown here is derived from an EMBL/GenBank/DDBJ whole genome shotgun (WGS) entry which is preliminary data.</text>
</comment>
<evidence type="ECO:0000313" key="2">
    <source>
        <dbReference type="Proteomes" id="UP001060170"/>
    </source>
</evidence>
<evidence type="ECO:0000313" key="1">
    <source>
        <dbReference type="EMBL" id="KAI7940996.1"/>
    </source>
</evidence>
<organism evidence="1 2">
    <name type="scientific">Puccinia striiformis f. sp. tritici</name>
    <dbReference type="NCBI Taxonomy" id="168172"/>
    <lineage>
        <taxon>Eukaryota</taxon>
        <taxon>Fungi</taxon>
        <taxon>Dikarya</taxon>
        <taxon>Basidiomycota</taxon>
        <taxon>Pucciniomycotina</taxon>
        <taxon>Pucciniomycetes</taxon>
        <taxon>Pucciniales</taxon>
        <taxon>Pucciniaceae</taxon>
        <taxon>Puccinia</taxon>
    </lineage>
</organism>
<reference evidence="2" key="1">
    <citation type="journal article" date="2018" name="BMC Genomics">
        <title>Genomic insights into host adaptation between the wheat stripe rust pathogen (Puccinia striiformis f. sp. tritici) and the barley stripe rust pathogen (Puccinia striiformis f. sp. hordei).</title>
        <authorList>
            <person name="Xia C."/>
            <person name="Wang M."/>
            <person name="Yin C."/>
            <person name="Cornejo O.E."/>
            <person name="Hulbert S.H."/>
            <person name="Chen X."/>
        </authorList>
    </citation>
    <scope>NUCLEOTIDE SEQUENCE [LARGE SCALE GENOMIC DNA]</scope>
    <source>
        <strain evidence="2">93-210</strain>
    </source>
</reference>
<gene>
    <name evidence="1" type="ORF">MJO28_013281</name>
</gene>
<proteinExistence type="predicted"/>
<feature type="non-terminal residue" evidence="1">
    <location>
        <position position="1"/>
    </location>
</feature>